<protein>
    <submittedName>
        <fullName evidence="2">Uncharacterized protein</fullName>
    </submittedName>
</protein>
<reference evidence="2 3" key="1">
    <citation type="journal article" date="2024" name="Genome Biol. Evol.">
        <title>Chromosome-level genome assembly of the viviparous eelpout Zoarces viviparus.</title>
        <authorList>
            <person name="Fuhrmann N."/>
            <person name="Brasseur M.V."/>
            <person name="Bakowski C.E."/>
            <person name="Podsiadlowski L."/>
            <person name="Prost S."/>
            <person name="Krehenwinkel H."/>
            <person name="Mayer C."/>
        </authorList>
    </citation>
    <scope>NUCLEOTIDE SEQUENCE [LARGE SCALE GENOMIC DNA]</scope>
    <source>
        <strain evidence="2">NO-MEL_2022_Ind0_liver</strain>
    </source>
</reference>
<sequence length="307" mass="34694">MSKTNPKNYYTRPLGESDLDSEEVTDSENSGNEGNLRIPKRLLGSDTSSSLPTVNSNLNPRFASQSDERGLGEDEEQTQFPKDAPNESDMEEEEMGTEKMWKMRANRVKQILSALEFGPFNRSKKFGLQFNVGFGPKRNFSVDSLPDSILLEIAKFALAMNSSQQNFIMEILEYNFDISLESEYQRHSFTSEIMNRDGTDHLLGCNGEVEGVVPRCTIWYNEKELLSDVEEHLKCTITQCEPDIKVPLDDFDGKVTYGQRKALGGGNYKGHVEALAPTVQELATLEREAQSSFLHLGYMLNQLFRAF</sequence>
<proteinExistence type="predicted"/>
<name>A0AAW1FB00_ZOAVI</name>
<organism evidence="2 3">
    <name type="scientific">Zoarces viviparus</name>
    <name type="common">Viviparous eelpout</name>
    <name type="synonym">Blennius viviparus</name>
    <dbReference type="NCBI Taxonomy" id="48416"/>
    <lineage>
        <taxon>Eukaryota</taxon>
        <taxon>Metazoa</taxon>
        <taxon>Chordata</taxon>
        <taxon>Craniata</taxon>
        <taxon>Vertebrata</taxon>
        <taxon>Euteleostomi</taxon>
        <taxon>Actinopterygii</taxon>
        <taxon>Neopterygii</taxon>
        <taxon>Teleostei</taxon>
        <taxon>Neoteleostei</taxon>
        <taxon>Acanthomorphata</taxon>
        <taxon>Eupercaria</taxon>
        <taxon>Perciformes</taxon>
        <taxon>Cottioidei</taxon>
        <taxon>Zoarcales</taxon>
        <taxon>Zoarcidae</taxon>
        <taxon>Zoarcinae</taxon>
        <taxon>Zoarces</taxon>
    </lineage>
</organism>
<evidence type="ECO:0000256" key="1">
    <source>
        <dbReference type="SAM" id="MobiDB-lite"/>
    </source>
</evidence>
<feature type="compositionally biased region" description="Acidic residues" evidence="1">
    <location>
        <begin position="86"/>
        <end position="95"/>
    </location>
</feature>
<feature type="compositionally biased region" description="Polar residues" evidence="1">
    <location>
        <begin position="45"/>
        <end position="65"/>
    </location>
</feature>
<feature type="region of interest" description="Disordered" evidence="1">
    <location>
        <begin position="1"/>
        <end position="95"/>
    </location>
</feature>
<evidence type="ECO:0000313" key="3">
    <source>
        <dbReference type="Proteomes" id="UP001488805"/>
    </source>
</evidence>
<feature type="compositionally biased region" description="Acidic residues" evidence="1">
    <location>
        <begin position="17"/>
        <end position="26"/>
    </location>
</feature>
<keyword evidence="3" id="KW-1185">Reference proteome</keyword>
<dbReference type="Proteomes" id="UP001488805">
    <property type="component" value="Unassembled WGS sequence"/>
</dbReference>
<accession>A0AAW1FB00</accession>
<comment type="caution">
    <text evidence="2">The sequence shown here is derived from an EMBL/GenBank/DDBJ whole genome shotgun (WGS) entry which is preliminary data.</text>
</comment>
<gene>
    <name evidence="2" type="ORF">VZT92_011080</name>
</gene>
<dbReference type="EMBL" id="JBCEZU010000089">
    <property type="protein sequence ID" value="KAK9531670.1"/>
    <property type="molecule type" value="Genomic_DNA"/>
</dbReference>
<dbReference type="AlphaFoldDB" id="A0AAW1FB00"/>
<evidence type="ECO:0000313" key="2">
    <source>
        <dbReference type="EMBL" id="KAK9531670.1"/>
    </source>
</evidence>